<protein>
    <submittedName>
        <fullName evidence="1">Unnamed protein product</fullName>
    </submittedName>
</protein>
<keyword evidence="2" id="KW-1185">Reference proteome</keyword>
<dbReference type="Proteomes" id="UP001165064">
    <property type="component" value="Unassembled WGS sequence"/>
</dbReference>
<organism evidence="1 2">
    <name type="scientific">Ambrosiozyma monospora</name>
    <name type="common">Yeast</name>
    <name type="synonym">Endomycopsis monosporus</name>
    <dbReference type="NCBI Taxonomy" id="43982"/>
    <lineage>
        <taxon>Eukaryota</taxon>
        <taxon>Fungi</taxon>
        <taxon>Dikarya</taxon>
        <taxon>Ascomycota</taxon>
        <taxon>Saccharomycotina</taxon>
        <taxon>Pichiomycetes</taxon>
        <taxon>Pichiales</taxon>
        <taxon>Pichiaceae</taxon>
        <taxon>Ambrosiozyma</taxon>
    </lineage>
</organism>
<sequence length="96" mass="10668">MVWLRPSETFVIWTESAFAALDSVYETTPANIITNTDVARLINSAEIQSVTRPAGQATQKRTHVLKKNPLKNKQVALRLNPYAKAFAAKKQTAKKA</sequence>
<reference evidence="1" key="1">
    <citation type="submission" date="2023-04" db="EMBL/GenBank/DDBJ databases">
        <title>Ambrosiozyma monospora NBRC 10751.</title>
        <authorList>
            <person name="Ichikawa N."/>
            <person name="Sato H."/>
            <person name="Tonouchi N."/>
        </authorList>
    </citation>
    <scope>NUCLEOTIDE SEQUENCE</scope>
    <source>
        <strain evidence="1">NBRC 10751</strain>
    </source>
</reference>
<proteinExistence type="predicted"/>
<comment type="caution">
    <text evidence="1">The sequence shown here is derived from an EMBL/GenBank/DDBJ whole genome shotgun (WGS) entry which is preliminary data.</text>
</comment>
<gene>
    <name evidence="1" type="ORF">Amon02_001016300</name>
</gene>
<dbReference type="EMBL" id="BSXS01009995">
    <property type="protein sequence ID" value="GME97123.1"/>
    <property type="molecule type" value="Genomic_DNA"/>
</dbReference>
<name>A0ACB5TWY9_AMBMO</name>
<evidence type="ECO:0000313" key="2">
    <source>
        <dbReference type="Proteomes" id="UP001165064"/>
    </source>
</evidence>
<evidence type="ECO:0000313" key="1">
    <source>
        <dbReference type="EMBL" id="GME97123.1"/>
    </source>
</evidence>
<accession>A0ACB5TWY9</accession>